<evidence type="ECO:0000256" key="1">
    <source>
        <dbReference type="SAM" id="Phobius"/>
    </source>
</evidence>
<dbReference type="AlphaFoldDB" id="A0A1G8G6M8"/>
<dbReference type="GO" id="GO:0005886">
    <property type="term" value="C:plasma membrane"/>
    <property type="evidence" value="ECO:0007669"/>
    <property type="project" value="UniProtKB-SubCell"/>
</dbReference>
<feature type="transmembrane region" description="Helical" evidence="1">
    <location>
        <begin position="70"/>
        <end position="92"/>
    </location>
</feature>
<feature type="transmembrane region" description="Helical" evidence="1">
    <location>
        <begin position="35"/>
        <end position="55"/>
    </location>
</feature>
<feature type="transmembrane region" description="Helical" evidence="1">
    <location>
        <begin position="221"/>
        <end position="240"/>
    </location>
</feature>
<organism evidence="2 3">
    <name type="scientific">Nonomuraea jiangxiensis</name>
    <dbReference type="NCBI Taxonomy" id="633440"/>
    <lineage>
        <taxon>Bacteria</taxon>
        <taxon>Bacillati</taxon>
        <taxon>Actinomycetota</taxon>
        <taxon>Actinomycetes</taxon>
        <taxon>Streptosporangiales</taxon>
        <taxon>Streptosporangiaceae</taxon>
        <taxon>Nonomuraea</taxon>
    </lineage>
</organism>
<evidence type="ECO:0000313" key="2">
    <source>
        <dbReference type="EMBL" id="SDH90022.1"/>
    </source>
</evidence>
<reference evidence="2 3" key="1">
    <citation type="submission" date="2016-10" db="EMBL/GenBank/DDBJ databases">
        <authorList>
            <person name="de Groot N.N."/>
        </authorList>
    </citation>
    <scope>NUCLEOTIDE SEQUENCE [LARGE SCALE GENOMIC DNA]</scope>
    <source>
        <strain evidence="2 3">CGMCC 4.6533</strain>
    </source>
</reference>
<dbReference type="PANTHER" id="PTHR37305:SF1">
    <property type="entry name" value="MEMBRANE PROTEIN"/>
    <property type="match status" value="1"/>
</dbReference>
<dbReference type="Proteomes" id="UP000199202">
    <property type="component" value="Unassembled WGS sequence"/>
</dbReference>
<feature type="transmembrane region" description="Helical" evidence="1">
    <location>
        <begin position="173"/>
        <end position="192"/>
    </location>
</feature>
<dbReference type="EMBL" id="FNDJ01000003">
    <property type="protein sequence ID" value="SDH90022.1"/>
    <property type="molecule type" value="Genomic_DNA"/>
</dbReference>
<feature type="transmembrane region" description="Helical" evidence="1">
    <location>
        <begin position="144"/>
        <end position="166"/>
    </location>
</feature>
<dbReference type="PANTHER" id="PTHR37305">
    <property type="entry name" value="INTEGRAL MEMBRANE PROTEIN-RELATED"/>
    <property type="match status" value="1"/>
</dbReference>
<feature type="transmembrane region" description="Helical" evidence="1">
    <location>
        <begin position="113"/>
        <end position="138"/>
    </location>
</feature>
<accession>A0A1G8G6M8</accession>
<name>A0A1G8G6M8_9ACTN</name>
<keyword evidence="1" id="KW-0472">Membrane</keyword>
<sequence length="254" mass="26944">MNPPNPRGTHTSRSKAMNAVVAGITYRALLGRRRIILLLLLPLALIGLALLLRLFGEGDQRSAVLLMQNFAIGTMLPLLGLIAGTGVIAPEIDDGTIIHLMSKPISRPVIARTKFLVAASLLALFAAVPTYVSAWLLVRNEDGIAPGFALGALVAGIAYAAVFLLLGVITRHAVTIGIVYALVWESLVGNLVPGARKFSIQQWAQSIADQISGSPFLRTDVSLGFAVPAIIIVTLGAVLWTGHRLRAFSLTGDE</sequence>
<keyword evidence="1" id="KW-0812">Transmembrane</keyword>
<dbReference type="STRING" id="633440.SAMN05421869_103550"/>
<proteinExistence type="predicted"/>
<protein>
    <submittedName>
        <fullName evidence="2">ABC-2 type transport system permease protein</fullName>
    </submittedName>
</protein>
<evidence type="ECO:0000313" key="3">
    <source>
        <dbReference type="Proteomes" id="UP000199202"/>
    </source>
</evidence>
<dbReference type="GO" id="GO:0140359">
    <property type="term" value="F:ABC-type transporter activity"/>
    <property type="evidence" value="ECO:0007669"/>
    <property type="project" value="InterPro"/>
</dbReference>
<gene>
    <name evidence="2" type="ORF">SAMN05421869_103550</name>
</gene>
<keyword evidence="3" id="KW-1185">Reference proteome</keyword>
<dbReference type="Pfam" id="PF12679">
    <property type="entry name" value="ABC2_membrane_2"/>
    <property type="match status" value="1"/>
</dbReference>
<keyword evidence="1" id="KW-1133">Transmembrane helix</keyword>